<feature type="domain" description="Cytochrome c" evidence="6">
    <location>
        <begin position="58"/>
        <end position="177"/>
    </location>
</feature>
<keyword evidence="2 4" id="KW-0479">Metal-binding</keyword>
<keyword evidence="5" id="KW-0732">Signal</keyword>
<evidence type="ECO:0000256" key="1">
    <source>
        <dbReference type="ARBA" id="ARBA00022617"/>
    </source>
</evidence>
<evidence type="ECO:0000256" key="4">
    <source>
        <dbReference type="PROSITE-ProRule" id="PRU00433"/>
    </source>
</evidence>
<evidence type="ECO:0000313" key="7">
    <source>
        <dbReference type="EMBL" id="MDC3989484.1"/>
    </source>
</evidence>
<dbReference type="GO" id="GO:0020037">
    <property type="term" value="F:heme binding"/>
    <property type="evidence" value="ECO:0007669"/>
    <property type="project" value="InterPro"/>
</dbReference>
<dbReference type="SUPFAM" id="SSF46626">
    <property type="entry name" value="Cytochrome c"/>
    <property type="match status" value="1"/>
</dbReference>
<dbReference type="GO" id="GO:0009055">
    <property type="term" value="F:electron transfer activity"/>
    <property type="evidence" value="ECO:0007669"/>
    <property type="project" value="InterPro"/>
</dbReference>
<dbReference type="InterPro" id="IPR036909">
    <property type="entry name" value="Cyt_c-like_dom_sf"/>
</dbReference>
<dbReference type="AlphaFoldDB" id="A0A9X3XF54"/>
<feature type="signal peptide" evidence="5">
    <location>
        <begin position="1"/>
        <end position="19"/>
    </location>
</feature>
<evidence type="ECO:0000256" key="3">
    <source>
        <dbReference type="ARBA" id="ARBA00023004"/>
    </source>
</evidence>
<comment type="caution">
    <text evidence="7">The sequence shown here is derived from an EMBL/GenBank/DDBJ whole genome shotgun (WGS) entry which is preliminary data.</text>
</comment>
<proteinExistence type="predicted"/>
<keyword evidence="1 4" id="KW-0349">Heme</keyword>
<dbReference type="EMBL" id="JAGTJJ010000116">
    <property type="protein sequence ID" value="MDC3989484.1"/>
    <property type="molecule type" value="Genomic_DNA"/>
</dbReference>
<keyword evidence="8" id="KW-1185">Reference proteome</keyword>
<feature type="chain" id="PRO_5040943019" evidence="5">
    <location>
        <begin position="20"/>
        <end position="189"/>
    </location>
</feature>
<evidence type="ECO:0000259" key="6">
    <source>
        <dbReference type="PROSITE" id="PS51007"/>
    </source>
</evidence>
<dbReference type="PROSITE" id="PS51257">
    <property type="entry name" value="PROKAR_LIPOPROTEIN"/>
    <property type="match status" value="1"/>
</dbReference>
<dbReference type="Proteomes" id="UP001151081">
    <property type="component" value="Unassembled WGS sequence"/>
</dbReference>
<dbReference type="InterPro" id="IPR009056">
    <property type="entry name" value="Cyt_c-like_dom"/>
</dbReference>
<reference evidence="7 8" key="1">
    <citation type="submission" date="2021-04" db="EMBL/GenBank/DDBJ databases">
        <title>Genome analysis of Polyangium sp.</title>
        <authorList>
            <person name="Li Y."/>
            <person name="Wang J."/>
        </authorList>
    </citation>
    <scope>NUCLEOTIDE SEQUENCE [LARGE SCALE GENOMIC DNA]</scope>
    <source>
        <strain evidence="7 8">SDU14</strain>
    </source>
</reference>
<organism evidence="7 8">
    <name type="scientific">Polyangium jinanense</name>
    <dbReference type="NCBI Taxonomy" id="2829994"/>
    <lineage>
        <taxon>Bacteria</taxon>
        <taxon>Pseudomonadati</taxon>
        <taxon>Myxococcota</taxon>
        <taxon>Polyangia</taxon>
        <taxon>Polyangiales</taxon>
        <taxon>Polyangiaceae</taxon>
        <taxon>Polyangium</taxon>
    </lineage>
</organism>
<protein>
    <submittedName>
        <fullName evidence="7">Cytochrome C</fullName>
    </submittedName>
</protein>
<gene>
    <name evidence="7" type="ORF">KEG57_54005</name>
</gene>
<sequence>MHRRSFIMLGLSGVLVSCAVEVTGTGEPGEAPMPLDVRAEIGLRIAPVPLKLENADPYLVGIGSYYVNAASACVDCHSCPTYSPGESPFTGGRGRLDAAHYLGGGVPMGTNLKAPSLAPDANGLPGGLTRDQFLSAMRTGKDPNDPNRILQLMPWSLYRAMAEGDLVAMYEYLRVIPAAQPGTCTGPGQ</sequence>
<dbReference type="GO" id="GO:0046872">
    <property type="term" value="F:metal ion binding"/>
    <property type="evidence" value="ECO:0007669"/>
    <property type="project" value="UniProtKB-KW"/>
</dbReference>
<evidence type="ECO:0000256" key="5">
    <source>
        <dbReference type="SAM" id="SignalP"/>
    </source>
</evidence>
<evidence type="ECO:0000256" key="2">
    <source>
        <dbReference type="ARBA" id="ARBA00022723"/>
    </source>
</evidence>
<accession>A0A9X3XF54</accession>
<name>A0A9X3XF54_9BACT</name>
<keyword evidence="3 4" id="KW-0408">Iron</keyword>
<dbReference type="RefSeq" id="WP_272460066.1">
    <property type="nucleotide sequence ID" value="NZ_JAGTJJ010000116.1"/>
</dbReference>
<evidence type="ECO:0000313" key="8">
    <source>
        <dbReference type="Proteomes" id="UP001151081"/>
    </source>
</evidence>
<dbReference type="PROSITE" id="PS51007">
    <property type="entry name" value="CYTC"/>
    <property type="match status" value="1"/>
</dbReference>